<dbReference type="InterPro" id="IPR000160">
    <property type="entry name" value="GGDEF_dom"/>
</dbReference>
<sequence>MHSLKGTSGTIGLHELHAKVTALHDAFLAMGRKQWSSKQLKLFLAELISDINQPSEITPDAQYTTVAIDYRIDKPLALILDDDVALLTYLKDELEAAGWSVVATASPYKAIEYFHAMAPDSLILDLHFSDSDGFQVIETLSEKLKRQYVPTMMISHDTSRQAKLKAYRMGIDDMMVKPIDMEEMLARLDRQLRNKRRLEQLLFIDELTGAYNRKYMHDLFNKLFTEMKRSGEVFSLAVLDLDHFKSVNDTYGHLIGDEVLRGFVAFLKANLRSTDSIIRYGGEEFVIVMPRLEVGYAKQLLTELIEGFSQMSFHSGDAVFHCSFSGGVTLVDEPTSSSHVWIEAADTALYQAKTAGRRQIVATTDSNHFEPMKRKLHIAIVDDDPMIRKLLTDELEEDIHDRLEMVLHAFSSGEQFFQEMDLNDSAPYLIILDVMMPQMDGFSVLRRIRDMPNEEKFTVVMLTGRKSEQDTVQALQLGADDYVTKPFNIEELKARLKRLVNRVY</sequence>
<gene>
    <name evidence="6" type="ORF">ACFQ2I_09465</name>
</gene>
<evidence type="ECO:0000313" key="6">
    <source>
        <dbReference type="EMBL" id="MFD0959622.1"/>
    </source>
</evidence>
<evidence type="ECO:0000259" key="5">
    <source>
        <dbReference type="PROSITE" id="PS50894"/>
    </source>
</evidence>
<accession>A0ABW3HQ10</accession>
<dbReference type="CDD" id="cd17574">
    <property type="entry name" value="REC_OmpR"/>
    <property type="match status" value="1"/>
</dbReference>
<dbReference type="InterPro" id="IPR029787">
    <property type="entry name" value="Nucleotide_cyclase"/>
</dbReference>
<dbReference type="Pfam" id="PF00990">
    <property type="entry name" value="GGDEF"/>
    <property type="match status" value="1"/>
</dbReference>
<dbReference type="SMART" id="SM00448">
    <property type="entry name" value="REC"/>
    <property type="match status" value="2"/>
</dbReference>
<proteinExistence type="predicted"/>
<dbReference type="CDD" id="cd01949">
    <property type="entry name" value="GGDEF"/>
    <property type="match status" value="1"/>
</dbReference>
<dbReference type="Proteomes" id="UP001596989">
    <property type="component" value="Unassembled WGS sequence"/>
</dbReference>
<dbReference type="SUPFAM" id="SSF52172">
    <property type="entry name" value="CheY-like"/>
    <property type="match status" value="2"/>
</dbReference>
<evidence type="ECO:0000259" key="4">
    <source>
        <dbReference type="PROSITE" id="PS50887"/>
    </source>
</evidence>
<dbReference type="PROSITE" id="PS50894">
    <property type="entry name" value="HPT"/>
    <property type="match status" value="1"/>
</dbReference>
<dbReference type="InterPro" id="IPR050469">
    <property type="entry name" value="Diguanylate_Cyclase"/>
</dbReference>
<dbReference type="EMBL" id="JBHTJZ010000009">
    <property type="protein sequence ID" value="MFD0959622.1"/>
    <property type="molecule type" value="Genomic_DNA"/>
</dbReference>
<dbReference type="PROSITE" id="PS50887">
    <property type="entry name" value="GGDEF"/>
    <property type="match status" value="1"/>
</dbReference>
<dbReference type="InterPro" id="IPR008207">
    <property type="entry name" value="Sig_transdc_His_kin_Hpt_dom"/>
</dbReference>
<dbReference type="NCBIfam" id="TIGR00254">
    <property type="entry name" value="GGDEF"/>
    <property type="match status" value="1"/>
</dbReference>
<dbReference type="InterPro" id="IPR001789">
    <property type="entry name" value="Sig_transdc_resp-reg_receiver"/>
</dbReference>
<feature type="domain" description="GGDEF" evidence="4">
    <location>
        <begin position="232"/>
        <end position="365"/>
    </location>
</feature>
<dbReference type="Gene3D" id="3.40.50.2300">
    <property type="match status" value="2"/>
</dbReference>
<dbReference type="PANTHER" id="PTHR45138:SF9">
    <property type="entry name" value="DIGUANYLATE CYCLASE DGCM-RELATED"/>
    <property type="match status" value="1"/>
</dbReference>
<dbReference type="PROSITE" id="PS50110">
    <property type="entry name" value="RESPONSE_REGULATORY"/>
    <property type="match status" value="2"/>
</dbReference>
<evidence type="ECO:0000259" key="3">
    <source>
        <dbReference type="PROSITE" id="PS50110"/>
    </source>
</evidence>
<dbReference type="RefSeq" id="WP_377563801.1">
    <property type="nucleotide sequence ID" value="NZ_JBHTJZ010000009.1"/>
</dbReference>
<feature type="domain" description="HPt" evidence="5">
    <location>
        <begin position="1"/>
        <end position="61"/>
    </location>
</feature>
<dbReference type="Gene3D" id="3.30.70.270">
    <property type="match status" value="1"/>
</dbReference>
<keyword evidence="2" id="KW-0597">Phosphoprotein</keyword>
<feature type="domain" description="Response regulatory" evidence="3">
    <location>
        <begin position="377"/>
        <end position="500"/>
    </location>
</feature>
<feature type="modified residue" description="4-aspartylphosphate" evidence="2">
    <location>
        <position position="433"/>
    </location>
</feature>
<comment type="caution">
    <text evidence="6">The sequence shown here is derived from an EMBL/GenBank/DDBJ whole genome shotgun (WGS) entry which is preliminary data.</text>
</comment>
<evidence type="ECO:0000256" key="1">
    <source>
        <dbReference type="PROSITE-ProRule" id="PRU00110"/>
    </source>
</evidence>
<feature type="modified residue" description="4-aspartylphosphate" evidence="2">
    <location>
        <position position="125"/>
    </location>
</feature>
<dbReference type="InterPro" id="IPR011006">
    <property type="entry name" value="CheY-like_superfamily"/>
</dbReference>
<reference evidence="7" key="1">
    <citation type="journal article" date="2019" name="Int. J. Syst. Evol. Microbiol.">
        <title>The Global Catalogue of Microorganisms (GCM) 10K type strain sequencing project: providing services to taxonomists for standard genome sequencing and annotation.</title>
        <authorList>
            <consortium name="The Broad Institute Genomics Platform"/>
            <consortium name="The Broad Institute Genome Sequencing Center for Infectious Disease"/>
            <person name="Wu L."/>
            <person name="Ma J."/>
        </authorList>
    </citation>
    <scope>NUCLEOTIDE SEQUENCE [LARGE SCALE GENOMIC DNA]</scope>
    <source>
        <strain evidence="7">CCUG 59129</strain>
    </source>
</reference>
<feature type="modified residue" description="Phosphohistidine" evidence="1">
    <location>
        <position position="2"/>
    </location>
</feature>
<feature type="domain" description="Response regulatory" evidence="3">
    <location>
        <begin position="76"/>
        <end position="192"/>
    </location>
</feature>
<dbReference type="SMART" id="SM00267">
    <property type="entry name" value="GGDEF"/>
    <property type="match status" value="1"/>
</dbReference>
<dbReference type="SUPFAM" id="SSF55073">
    <property type="entry name" value="Nucleotide cyclase"/>
    <property type="match status" value="1"/>
</dbReference>
<protein>
    <submittedName>
        <fullName evidence="6">Response regulator</fullName>
    </submittedName>
</protein>
<evidence type="ECO:0000313" key="7">
    <source>
        <dbReference type="Proteomes" id="UP001596989"/>
    </source>
</evidence>
<name>A0ABW3HQ10_9BACL</name>
<dbReference type="Pfam" id="PF00072">
    <property type="entry name" value="Response_reg"/>
    <property type="match status" value="2"/>
</dbReference>
<keyword evidence="7" id="KW-1185">Reference proteome</keyword>
<evidence type="ECO:0000256" key="2">
    <source>
        <dbReference type="PROSITE-ProRule" id="PRU00169"/>
    </source>
</evidence>
<dbReference type="PANTHER" id="PTHR45138">
    <property type="entry name" value="REGULATORY COMPONENTS OF SENSORY TRANSDUCTION SYSTEM"/>
    <property type="match status" value="1"/>
</dbReference>
<dbReference type="InterPro" id="IPR043128">
    <property type="entry name" value="Rev_trsase/Diguanyl_cyclase"/>
</dbReference>
<organism evidence="6 7">
    <name type="scientific">Paenibacillus chungangensis</name>
    <dbReference type="NCBI Taxonomy" id="696535"/>
    <lineage>
        <taxon>Bacteria</taxon>
        <taxon>Bacillati</taxon>
        <taxon>Bacillota</taxon>
        <taxon>Bacilli</taxon>
        <taxon>Bacillales</taxon>
        <taxon>Paenibacillaceae</taxon>
        <taxon>Paenibacillus</taxon>
    </lineage>
</organism>